<comment type="caution">
    <text evidence="10">Lacks conserved residue(s) required for the propagation of feature annotation.</text>
</comment>
<evidence type="ECO:0000256" key="7">
    <source>
        <dbReference type="ARBA" id="ARBA00023136"/>
    </source>
</evidence>
<dbReference type="KEGG" id="surl:BI350_09235"/>
<keyword evidence="4 10" id="KW-0808">Transferase</keyword>
<evidence type="ECO:0000256" key="8">
    <source>
        <dbReference type="ARBA" id="ARBA00023306"/>
    </source>
</evidence>
<name>A0A1D8JG70_9BACL</name>
<dbReference type="UniPathway" id="UPA00219"/>
<dbReference type="Pfam" id="PF03033">
    <property type="entry name" value="Glyco_transf_28"/>
    <property type="match status" value="1"/>
</dbReference>
<dbReference type="PANTHER" id="PTHR21015">
    <property type="entry name" value="UDP-N-ACETYLGLUCOSAMINE--N-ACETYLMURAMYL-(PENTAPEPTIDE) PYROPHOSPHORYL-UNDECAPRENOL N-ACETYLGLUCOSAMINE TRANSFERASE 1"/>
    <property type="match status" value="1"/>
</dbReference>
<dbReference type="GO" id="GO:0050511">
    <property type="term" value="F:undecaprenyldiphospho-muramoylpentapeptide beta-N-acetylglucosaminyltransferase activity"/>
    <property type="evidence" value="ECO:0007669"/>
    <property type="project" value="UniProtKB-UniRule"/>
</dbReference>
<dbReference type="GO" id="GO:0005975">
    <property type="term" value="P:carbohydrate metabolic process"/>
    <property type="evidence" value="ECO:0007669"/>
    <property type="project" value="InterPro"/>
</dbReference>
<evidence type="ECO:0000259" key="11">
    <source>
        <dbReference type="Pfam" id="PF03033"/>
    </source>
</evidence>
<sequence length="360" mass="39609">MKRPIILLTGGGTAGHVSVNEALIPVFQERGYEVHYIGSHDGIEKELIGKRFPDVTYHAIQSGKLRRYFSVKNFTDPFRVGVGLLQALAVIRKLKPELIFSKGGFVSVPVALAGQLAKIPVIIHESDVTPGLANKLAVPFATHVFTVFEQTLAYVPESKSTCSGAVIRPELFTGIKEQGLKQVGFSGNKSVLIVMGGSQGSRLLNDAIRNELEVITETFDVIHLCGNGHLDPSLNAHRHYKQFEYVTTELPHLLAASDFAISRAGSNAIFELLALKKPMLLVPLSAAQSRGDQILNANYFKSLGLAHVLEEEEIAVRPFSTELLKLKKDEQQLKTRMKNSEGPKTPEEMVELIMNFNKLS</sequence>
<dbReference type="GO" id="GO:0005886">
    <property type="term" value="C:plasma membrane"/>
    <property type="evidence" value="ECO:0007669"/>
    <property type="project" value="UniProtKB-SubCell"/>
</dbReference>
<evidence type="ECO:0000256" key="4">
    <source>
        <dbReference type="ARBA" id="ARBA00022679"/>
    </source>
</evidence>
<dbReference type="HAMAP" id="MF_00033">
    <property type="entry name" value="MurG"/>
    <property type="match status" value="1"/>
</dbReference>
<feature type="binding site" evidence="10">
    <location>
        <position position="198"/>
    </location>
    <ligand>
        <name>UDP-N-acetyl-alpha-D-glucosamine</name>
        <dbReference type="ChEBI" id="CHEBI:57705"/>
    </ligand>
</feature>
<protein>
    <recommendedName>
        <fullName evidence="10">UDP-N-acetylglucosamine--N-acetylmuramyl-(pentapeptide) pyrophosphoryl-undecaprenol N-acetylglucosamine transferase</fullName>
        <ecNumber evidence="10">2.4.1.227</ecNumber>
    </recommendedName>
    <alternativeName>
        <fullName evidence="10">Undecaprenyl-PP-MurNAc-pentapeptide-UDPGlcNAc GlcNAc transferase</fullName>
    </alternativeName>
</protein>
<evidence type="ECO:0000256" key="1">
    <source>
        <dbReference type="ARBA" id="ARBA00022475"/>
    </source>
</evidence>
<evidence type="ECO:0000313" key="14">
    <source>
        <dbReference type="Proteomes" id="UP000185746"/>
    </source>
</evidence>
<keyword evidence="7 10" id="KW-0472">Membrane</keyword>
<comment type="similarity">
    <text evidence="10">Belongs to the glycosyltransferase 28 family. MurG subfamily.</text>
</comment>
<keyword evidence="6 10" id="KW-0573">Peptidoglycan synthesis</keyword>
<dbReference type="GO" id="GO:0009252">
    <property type="term" value="P:peptidoglycan biosynthetic process"/>
    <property type="evidence" value="ECO:0007669"/>
    <property type="project" value="UniProtKB-UniRule"/>
</dbReference>
<keyword evidence="9 10" id="KW-0961">Cell wall biogenesis/degradation</keyword>
<dbReference type="InterPro" id="IPR007235">
    <property type="entry name" value="Glyco_trans_28_C"/>
</dbReference>
<feature type="binding site" evidence="10">
    <location>
        <begin position="13"/>
        <end position="15"/>
    </location>
    <ligand>
        <name>UDP-N-acetyl-alpha-D-glucosamine</name>
        <dbReference type="ChEBI" id="CHEBI:57705"/>
    </ligand>
</feature>
<dbReference type="GO" id="GO:0051301">
    <property type="term" value="P:cell division"/>
    <property type="evidence" value="ECO:0007669"/>
    <property type="project" value="UniProtKB-KW"/>
</dbReference>
<keyword evidence="3 10" id="KW-0328">Glycosyltransferase</keyword>
<dbReference type="EC" id="2.4.1.227" evidence="10"/>
<feature type="binding site" evidence="10">
    <location>
        <position position="293"/>
    </location>
    <ligand>
        <name>UDP-N-acetyl-alpha-D-glucosamine</name>
        <dbReference type="ChEBI" id="CHEBI:57705"/>
    </ligand>
</feature>
<evidence type="ECO:0000256" key="3">
    <source>
        <dbReference type="ARBA" id="ARBA00022676"/>
    </source>
</evidence>
<feature type="binding site" evidence="10">
    <location>
        <position position="168"/>
    </location>
    <ligand>
        <name>UDP-N-acetyl-alpha-D-glucosamine</name>
        <dbReference type="ChEBI" id="CHEBI:57705"/>
    </ligand>
</feature>
<evidence type="ECO:0000256" key="9">
    <source>
        <dbReference type="ARBA" id="ARBA00023316"/>
    </source>
</evidence>
<evidence type="ECO:0000256" key="10">
    <source>
        <dbReference type="HAMAP-Rule" id="MF_00033"/>
    </source>
</evidence>
<comment type="catalytic activity">
    <reaction evidence="10">
        <text>di-trans,octa-cis-undecaprenyl diphospho-N-acetyl-alpha-D-muramoyl-L-alanyl-D-glutamyl-meso-2,6-diaminopimeloyl-D-alanyl-D-alanine + UDP-N-acetyl-alpha-D-glucosamine = di-trans,octa-cis-undecaprenyl diphospho-[N-acetyl-alpha-D-glucosaminyl-(1-&gt;4)]-N-acetyl-alpha-D-muramoyl-L-alanyl-D-glutamyl-meso-2,6-diaminopimeloyl-D-alanyl-D-alanine + UDP + H(+)</text>
        <dbReference type="Rhea" id="RHEA:31227"/>
        <dbReference type="ChEBI" id="CHEBI:15378"/>
        <dbReference type="ChEBI" id="CHEBI:57705"/>
        <dbReference type="ChEBI" id="CHEBI:58223"/>
        <dbReference type="ChEBI" id="CHEBI:61387"/>
        <dbReference type="ChEBI" id="CHEBI:61388"/>
        <dbReference type="EC" id="2.4.1.227"/>
    </reaction>
</comment>
<dbReference type="EMBL" id="CP017560">
    <property type="protein sequence ID" value="AOV07697.1"/>
    <property type="molecule type" value="Genomic_DNA"/>
</dbReference>
<dbReference type="NCBIfam" id="NF009102">
    <property type="entry name" value="PRK12446.1"/>
    <property type="match status" value="1"/>
</dbReference>
<dbReference type="RefSeq" id="WP_075527834.1">
    <property type="nucleotide sequence ID" value="NZ_CP017560.1"/>
</dbReference>
<keyword evidence="14" id="KW-1185">Reference proteome</keyword>
<gene>
    <name evidence="10" type="primary">murG</name>
    <name evidence="13" type="ORF">BI350_09235</name>
</gene>
<dbReference type="Pfam" id="PF04101">
    <property type="entry name" value="Glyco_tran_28_C"/>
    <property type="match status" value="1"/>
</dbReference>
<organism evidence="13 14">
    <name type="scientific">Sporosarcina ureilytica</name>
    <dbReference type="NCBI Taxonomy" id="298596"/>
    <lineage>
        <taxon>Bacteria</taxon>
        <taxon>Bacillati</taxon>
        <taxon>Bacillota</taxon>
        <taxon>Bacilli</taxon>
        <taxon>Bacillales</taxon>
        <taxon>Caryophanaceae</taxon>
        <taxon>Sporosarcina</taxon>
    </lineage>
</organism>
<keyword evidence="2 10" id="KW-0132">Cell division</keyword>
<feature type="domain" description="Glycosyl transferase family 28 C-terminal" evidence="12">
    <location>
        <begin position="191"/>
        <end position="341"/>
    </location>
</feature>
<evidence type="ECO:0000256" key="6">
    <source>
        <dbReference type="ARBA" id="ARBA00022984"/>
    </source>
</evidence>
<dbReference type="InterPro" id="IPR004276">
    <property type="entry name" value="GlycoTrans_28_N"/>
</dbReference>
<dbReference type="GO" id="GO:0071555">
    <property type="term" value="P:cell wall organization"/>
    <property type="evidence" value="ECO:0007669"/>
    <property type="project" value="UniProtKB-KW"/>
</dbReference>
<evidence type="ECO:0000256" key="2">
    <source>
        <dbReference type="ARBA" id="ARBA00022618"/>
    </source>
</evidence>
<dbReference type="CDD" id="cd03785">
    <property type="entry name" value="GT28_MurG"/>
    <property type="match status" value="1"/>
</dbReference>
<dbReference type="Proteomes" id="UP000185746">
    <property type="component" value="Chromosome"/>
</dbReference>
<comment type="subcellular location">
    <subcellularLocation>
        <location evidence="10">Cell membrane</location>
        <topology evidence="10">Peripheral membrane protein</topology>
        <orientation evidence="10">Cytoplasmic side</orientation>
    </subcellularLocation>
</comment>
<comment type="pathway">
    <text evidence="10">Cell wall biogenesis; peptidoglycan biosynthesis.</text>
</comment>
<comment type="function">
    <text evidence="10">Cell wall formation. Catalyzes the transfer of a GlcNAc subunit on undecaprenyl-pyrophosphoryl-MurNAc-pentapeptide (lipid intermediate I) to form undecaprenyl-pyrophosphoryl-MurNAc-(pentapeptide)GlcNAc (lipid intermediate II).</text>
</comment>
<feature type="domain" description="Glycosyltransferase family 28 N-terminal" evidence="11">
    <location>
        <begin position="6"/>
        <end position="146"/>
    </location>
</feature>
<evidence type="ECO:0000313" key="13">
    <source>
        <dbReference type="EMBL" id="AOV07697.1"/>
    </source>
</evidence>
<dbReference type="GO" id="GO:0008360">
    <property type="term" value="P:regulation of cell shape"/>
    <property type="evidence" value="ECO:0007669"/>
    <property type="project" value="UniProtKB-KW"/>
</dbReference>
<keyword evidence="1 10" id="KW-1003">Cell membrane</keyword>
<dbReference type="SUPFAM" id="SSF53756">
    <property type="entry name" value="UDP-Glycosyltransferase/glycogen phosphorylase"/>
    <property type="match status" value="1"/>
</dbReference>
<keyword evidence="8 10" id="KW-0131">Cell cycle</keyword>
<dbReference type="PANTHER" id="PTHR21015:SF27">
    <property type="entry name" value="UDP-N-ACETYLGLUCOSAMINE--N-ACETYLMURAMYL-(PENTAPEPTIDE) PYROPHOSPHORYL-UNDECAPRENOL N-ACETYLGLUCOSAMINE TRANSFERASE"/>
    <property type="match status" value="1"/>
</dbReference>
<dbReference type="GO" id="GO:0051991">
    <property type="term" value="F:UDP-N-acetyl-D-glucosamine:N-acetylmuramoyl-L-alanyl-D-glutamyl-meso-2,6-diaminopimelyl-D-alanyl-D-alanine-diphosphoundecaprenol 4-beta-N-acetylglucosaminlytransferase activity"/>
    <property type="evidence" value="ECO:0007669"/>
    <property type="project" value="RHEA"/>
</dbReference>
<evidence type="ECO:0000256" key="5">
    <source>
        <dbReference type="ARBA" id="ARBA00022960"/>
    </source>
</evidence>
<accession>A0A1D8JG70</accession>
<dbReference type="AlphaFoldDB" id="A0A1D8JG70"/>
<dbReference type="InterPro" id="IPR006009">
    <property type="entry name" value="GlcNAc_MurG"/>
</dbReference>
<evidence type="ECO:0000259" key="12">
    <source>
        <dbReference type="Pfam" id="PF04101"/>
    </source>
</evidence>
<reference evidence="13 14" key="1">
    <citation type="submission" date="2016-09" db="EMBL/GenBank/DDBJ databases">
        <title>Complete genome sequence of the Lysinibacillus sphaericus LMG 22257, a specie of Bacillus with ureolytic activity that can effectively biodeposit calcium carbonate.</title>
        <authorList>
            <person name="Yan W."/>
        </authorList>
    </citation>
    <scope>NUCLEOTIDE SEQUENCE [LARGE SCALE GENOMIC DNA]</scope>
    <source>
        <strain evidence="13 14">LMG 22257</strain>
    </source>
</reference>
<proteinExistence type="inferred from homology"/>
<keyword evidence="5 10" id="KW-0133">Cell shape</keyword>
<dbReference type="Gene3D" id="3.40.50.2000">
    <property type="entry name" value="Glycogen Phosphorylase B"/>
    <property type="match status" value="2"/>
</dbReference>